<dbReference type="SUPFAM" id="SSF103436">
    <property type="entry name" value="PetL subunit of the cytochrome b6f complex"/>
    <property type="match status" value="1"/>
</dbReference>
<keyword evidence="6 10" id="KW-0793">Thylakoid</keyword>
<dbReference type="Proteomes" id="UP000076555">
    <property type="component" value="Unassembled WGS sequence"/>
</dbReference>
<gene>
    <name evidence="10" type="primary">petL</name>
    <name evidence="11" type="ORF">A2T98_14175</name>
</gene>
<evidence type="ECO:0000256" key="2">
    <source>
        <dbReference type="ARBA" id="ARBA00022448"/>
    </source>
</evidence>
<dbReference type="RefSeq" id="WP_006197468.1">
    <property type="nucleotide sequence ID" value="NZ_CAWMRI010000193.1"/>
</dbReference>
<evidence type="ECO:0000256" key="4">
    <source>
        <dbReference type="ARBA" id="ARBA00022982"/>
    </source>
</evidence>
<comment type="function">
    <text evidence="8 10">Component of the cytochrome b6-f complex, which mediates electron transfer between photosystem II (PSII) and photosystem I (PSI), cyclic electron flow around PSI, and state transitions. PetL is important for photoautotrophic growth as well as for electron transfer efficiency and stability of the cytochrome b6-f complex.</text>
</comment>
<dbReference type="NCBIfam" id="NF008824">
    <property type="entry name" value="PRK11874.1"/>
    <property type="match status" value="1"/>
</dbReference>
<keyword evidence="5 10" id="KW-1133">Transmembrane helix</keyword>
<dbReference type="EMBL" id="LWAJ01000193">
    <property type="protein sequence ID" value="KZL49158.1"/>
    <property type="molecule type" value="Genomic_DNA"/>
</dbReference>
<evidence type="ECO:0000256" key="1">
    <source>
        <dbReference type="ARBA" id="ARBA00004167"/>
    </source>
</evidence>
<reference evidence="11 12" key="1">
    <citation type="submission" date="2016-04" db="EMBL/GenBank/DDBJ databases">
        <title>Draft Genome Assembly of the Bloom-forming Cyanobacterium Nodularia spumigena Strain CENA596 in Shrimp Production Ponds.</title>
        <authorList>
            <person name="Popin R.V."/>
            <person name="Rigonato J."/>
            <person name="Abreu V.A."/>
            <person name="Andreote A.P."/>
            <person name="Silveira S.B."/>
            <person name="Odebrecht C."/>
            <person name="Fiore M.F."/>
        </authorList>
    </citation>
    <scope>NUCLEOTIDE SEQUENCE [LARGE SCALE GENOMIC DNA]</scope>
    <source>
        <strain evidence="11 12">CENA596</strain>
    </source>
</reference>
<protein>
    <recommendedName>
        <fullName evidence="10">Cytochrome b6-f complex subunit 6</fullName>
    </recommendedName>
    <alternativeName>
        <fullName evidence="10">Cytochrome b6-f complex subunit PetL</fullName>
    </alternativeName>
    <alternativeName>
        <fullName evidence="10">Cytochrome b6-f complex subunit VI</fullName>
    </alternativeName>
</protein>
<dbReference type="GO" id="GO:0009055">
    <property type="term" value="F:electron transfer activity"/>
    <property type="evidence" value="ECO:0007669"/>
    <property type="project" value="InterPro"/>
</dbReference>
<evidence type="ECO:0000256" key="6">
    <source>
        <dbReference type="ARBA" id="ARBA00023078"/>
    </source>
</evidence>
<dbReference type="InterPro" id="IPR007802">
    <property type="entry name" value="Cyt_b6/f_cplx_su6"/>
</dbReference>
<evidence type="ECO:0000313" key="11">
    <source>
        <dbReference type="EMBL" id="KZL49158.1"/>
    </source>
</evidence>
<keyword evidence="2 10" id="KW-0813">Transport</keyword>
<evidence type="ECO:0000256" key="3">
    <source>
        <dbReference type="ARBA" id="ARBA00022692"/>
    </source>
</evidence>
<keyword evidence="4 10" id="KW-0249">Electron transport</keyword>
<dbReference type="GO" id="GO:0031676">
    <property type="term" value="C:plasma membrane-derived thylakoid membrane"/>
    <property type="evidence" value="ECO:0007669"/>
    <property type="project" value="UniProtKB-SubCell"/>
</dbReference>
<sequence length="31" mass="3275">MFGVVAYIAFLAVFMGVAVGLLFGLRSAKII</sequence>
<comment type="caution">
    <text evidence="11">The sequence shown here is derived from an EMBL/GenBank/DDBJ whole genome shotgun (WGS) entry which is preliminary data.</text>
</comment>
<accession>A0A166J2N1</accession>
<comment type="subunit">
    <text evidence="9 10">The 4 large subunits of the cytochrome b6-f complex are cytochrome b6, subunit IV (17 kDa polypeptide, PetD), cytochrome f and the Rieske protein, while the 4 small subunits are PetG, PetL, PetM and PetN. The complex functions as a dimer.</text>
</comment>
<dbReference type="Pfam" id="PF05115">
    <property type="entry name" value="PetL"/>
    <property type="match status" value="1"/>
</dbReference>
<name>A0A166J2N1_NODSP</name>
<evidence type="ECO:0000256" key="5">
    <source>
        <dbReference type="ARBA" id="ARBA00022989"/>
    </source>
</evidence>
<feature type="transmembrane region" description="Helical" evidence="10">
    <location>
        <begin position="6"/>
        <end position="25"/>
    </location>
</feature>
<dbReference type="GO" id="GO:0009512">
    <property type="term" value="C:cytochrome b6f complex"/>
    <property type="evidence" value="ECO:0007669"/>
    <property type="project" value="InterPro"/>
</dbReference>
<keyword evidence="7 10" id="KW-0472">Membrane</keyword>
<dbReference type="HAMAP" id="MF_00433">
    <property type="entry name" value="Cytb6_f_PetL"/>
    <property type="match status" value="1"/>
</dbReference>
<dbReference type="GO" id="GO:0015979">
    <property type="term" value="P:photosynthesis"/>
    <property type="evidence" value="ECO:0007669"/>
    <property type="project" value="UniProtKB-KW"/>
</dbReference>
<comment type="similarity">
    <text evidence="10">Belongs to the PetL family.</text>
</comment>
<evidence type="ECO:0000256" key="10">
    <source>
        <dbReference type="HAMAP-Rule" id="MF_00433"/>
    </source>
</evidence>
<dbReference type="GeneID" id="78018327"/>
<keyword evidence="10" id="KW-0602">Photosynthesis</keyword>
<proteinExistence type="inferred from homology"/>
<comment type="subcellular location">
    <subcellularLocation>
        <location evidence="10">Cellular thylakoid membrane</location>
        <topology evidence="10">Single-pass membrane protein</topology>
    </subcellularLocation>
    <subcellularLocation>
        <location evidence="1">Membrane</location>
        <topology evidence="1">Single-pass membrane protein</topology>
    </subcellularLocation>
</comment>
<evidence type="ECO:0000256" key="9">
    <source>
        <dbReference type="ARBA" id="ARBA00025834"/>
    </source>
</evidence>
<keyword evidence="3 10" id="KW-0812">Transmembrane</keyword>
<evidence type="ECO:0000256" key="8">
    <source>
        <dbReference type="ARBA" id="ARBA00025197"/>
    </source>
</evidence>
<dbReference type="OrthoDB" id="490372at2"/>
<organism evidence="11 12">
    <name type="scientific">Nodularia spumigena CENA596</name>
    <dbReference type="NCBI Taxonomy" id="1819295"/>
    <lineage>
        <taxon>Bacteria</taxon>
        <taxon>Bacillati</taxon>
        <taxon>Cyanobacteriota</taxon>
        <taxon>Cyanophyceae</taxon>
        <taxon>Nostocales</taxon>
        <taxon>Nodulariaceae</taxon>
        <taxon>Nodularia</taxon>
    </lineage>
</organism>
<evidence type="ECO:0000256" key="7">
    <source>
        <dbReference type="ARBA" id="ARBA00023136"/>
    </source>
</evidence>
<evidence type="ECO:0000313" key="12">
    <source>
        <dbReference type="Proteomes" id="UP000076555"/>
    </source>
</evidence>
<dbReference type="AlphaFoldDB" id="A0A166J2N1"/>